<reference evidence="9" key="1">
    <citation type="submission" date="2021-06" db="EMBL/GenBank/DDBJ databases">
        <title>Comparative genomics, transcriptomics and evolutionary studies reveal genomic signatures of adaptation to plant cell wall in hemibiotrophic fungi.</title>
        <authorList>
            <consortium name="DOE Joint Genome Institute"/>
            <person name="Baroncelli R."/>
            <person name="Diaz J.F."/>
            <person name="Benocci T."/>
            <person name="Peng M."/>
            <person name="Battaglia E."/>
            <person name="Haridas S."/>
            <person name="Andreopoulos W."/>
            <person name="Labutti K."/>
            <person name="Pangilinan J."/>
            <person name="Floch G.L."/>
            <person name="Makela M.R."/>
            <person name="Henrissat B."/>
            <person name="Grigoriev I.V."/>
            <person name="Crouch J.A."/>
            <person name="De Vries R.P."/>
            <person name="Sukno S.A."/>
            <person name="Thon M.R."/>
        </authorList>
    </citation>
    <scope>NUCLEOTIDE SEQUENCE</scope>
    <source>
        <strain evidence="9">CBS 102054</strain>
    </source>
</reference>
<evidence type="ECO:0000313" key="9">
    <source>
        <dbReference type="EMBL" id="KAK1622205.1"/>
    </source>
</evidence>
<feature type="transmembrane region" description="Helical" evidence="7">
    <location>
        <begin position="480"/>
        <end position="500"/>
    </location>
</feature>
<feature type="transmembrane region" description="Helical" evidence="7">
    <location>
        <begin position="567"/>
        <end position="587"/>
    </location>
</feature>
<dbReference type="GO" id="GO:0016020">
    <property type="term" value="C:membrane"/>
    <property type="evidence" value="ECO:0007669"/>
    <property type="project" value="UniProtKB-SubCell"/>
</dbReference>
<accession>A0AAI9ZCX8</accession>
<feature type="transmembrane region" description="Helical" evidence="7">
    <location>
        <begin position="88"/>
        <end position="108"/>
    </location>
</feature>
<feature type="domain" description="Amino acid permease/ SLC12A" evidence="8">
    <location>
        <begin position="65"/>
        <end position="279"/>
    </location>
</feature>
<keyword evidence="10" id="KW-1185">Reference proteome</keyword>
<evidence type="ECO:0000256" key="2">
    <source>
        <dbReference type="ARBA" id="ARBA00022448"/>
    </source>
</evidence>
<keyword evidence="5 7" id="KW-0472">Membrane</keyword>
<feature type="transmembrane region" description="Helical" evidence="7">
    <location>
        <begin position="171"/>
        <end position="193"/>
    </location>
</feature>
<gene>
    <name evidence="9" type="ORF">BDP81DRAFT_442067</name>
</gene>
<evidence type="ECO:0000256" key="1">
    <source>
        <dbReference type="ARBA" id="ARBA00004141"/>
    </source>
</evidence>
<feature type="transmembrane region" description="Helical" evidence="7">
    <location>
        <begin position="199"/>
        <end position="223"/>
    </location>
</feature>
<sequence>MRPPSPPDSVRVAGTPSHGSVSPLPTADDPANSALVETSEEVDMNITVRSEPAKTVRRELHGIQLFMITINGTLGTGLYGRTGQILELGGPVAVVLSFFLVGSLAWAVMQCITELLCIWPIPGALSVYVTEFVDNELGIAVGVAYWFTYSVGFAALIASSASYINFWASNIPGFLIGVVYVTVPIMLVCFNTLDIKKYGMLEVITGSIKIILLFIIIVVSIAIHAKNKISSKAREGWETPQAHDTEAANDWGTALMMSTSVAAFAYVGVEIVAASALETHWSKPRRQRKDREKGELQRKPSHHDDFQSSIANTLKFTAVWVTVLITVAYVVSGLLVTLGFERDNCQLTRLSWVQAPDKCSNQNPDGRKSSSPFVLMAQNSGIYGLDDAVNAALVFTAITCANTNLYVASRTLFGITSSLDGGYDQRVIVRCLAWLGQTNKSQVPMRAMILSALAFCWVPFLQEDGGFNTDTTIGKFIEILAQMGSVGVAIVWACESFAYIRFYRCIQRHQKALRARQIPLVQRWNIEQDDYPYRSHGQPFLGYVAFAGCIVILGVSNGAALWKEFHWIPFLSSYLIIFAFVCLWVALKIFRNARWKLADLSSEDKAIRVIENLHQLRARTL</sequence>
<proteinExistence type="predicted"/>
<dbReference type="AlphaFoldDB" id="A0AAI9ZCX8"/>
<feature type="transmembrane region" description="Helical" evidence="7">
    <location>
        <begin position="254"/>
        <end position="277"/>
    </location>
</feature>
<name>A0AAI9ZCX8_9PEZI</name>
<dbReference type="Pfam" id="PF00324">
    <property type="entry name" value="AA_permease"/>
    <property type="match status" value="2"/>
</dbReference>
<keyword evidence="3 7" id="KW-0812">Transmembrane</keyword>
<feature type="domain" description="Amino acid permease/ SLC12A" evidence="8">
    <location>
        <begin position="321"/>
        <end position="592"/>
    </location>
</feature>
<feature type="compositionally biased region" description="Basic and acidic residues" evidence="6">
    <location>
        <begin position="289"/>
        <end position="304"/>
    </location>
</feature>
<dbReference type="Proteomes" id="UP001243989">
    <property type="component" value="Unassembled WGS sequence"/>
</dbReference>
<feature type="transmembrane region" description="Helical" evidence="7">
    <location>
        <begin position="443"/>
        <end position="460"/>
    </location>
</feature>
<dbReference type="PANTHER" id="PTHR43495:SF5">
    <property type="entry name" value="GAMMA-AMINOBUTYRIC ACID PERMEASE"/>
    <property type="match status" value="1"/>
</dbReference>
<feature type="transmembrane region" description="Helical" evidence="7">
    <location>
        <begin position="139"/>
        <end position="159"/>
    </location>
</feature>
<comment type="subcellular location">
    <subcellularLocation>
        <location evidence="1">Membrane</location>
        <topology evidence="1">Multi-pass membrane protein</topology>
    </subcellularLocation>
</comment>
<keyword evidence="2" id="KW-0813">Transport</keyword>
<feature type="transmembrane region" description="Helical" evidence="7">
    <location>
        <begin position="540"/>
        <end position="561"/>
    </location>
</feature>
<protein>
    <submittedName>
        <fullName evidence="9">Proline-specific permease</fullName>
    </submittedName>
</protein>
<feature type="transmembrane region" description="Helical" evidence="7">
    <location>
        <begin position="115"/>
        <end position="133"/>
    </location>
</feature>
<evidence type="ECO:0000256" key="3">
    <source>
        <dbReference type="ARBA" id="ARBA00022692"/>
    </source>
</evidence>
<evidence type="ECO:0000256" key="6">
    <source>
        <dbReference type="SAM" id="MobiDB-lite"/>
    </source>
</evidence>
<dbReference type="RefSeq" id="XP_060438200.1">
    <property type="nucleotide sequence ID" value="XM_060591647.1"/>
</dbReference>
<dbReference type="InterPro" id="IPR004841">
    <property type="entry name" value="AA-permease/SLC12A_dom"/>
</dbReference>
<dbReference type="PANTHER" id="PTHR43495">
    <property type="entry name" value="GABA PERMEASE"/>
    <property type="match status" value="1"/>
</dbReference>
<evidence type="ECO:0000256" key="7">
    <source>
        <dbReference type="SAM" id="Phobius"/>
    </source>
</evidence>
<keyword evidence="4 7" id="KW-1133">Transmembrane helix</keyword>
<evidence type="ECO:0000259" key="8">
    <source>
        <dbReference type="Pfam" id="PF00324"/>
    </source>
</evidence>
<comment type="caution">
    <text evidence="9">The sequence shown here is derived from an EMBL/GenBank/DDBJ whole genome shotgun (WGS) entry which is preliminary data.</text>
</comment>
<feature type="transmembrane region" description="Helical" evidence="7">
    <location>
        <begin position="318"/>
        <end position="340"/>
    </location>
</feature>
<dbReference type="Gene3D" id="1.20.1740.10">
    <property type="entry name" value="Amino acid/polyamine transporter I"/>
    <property type="match status" value="1"/>
</dbReference>
<feature type="region of interest" description="Disordered" evidence="6">
    <location>
        <begin position="283"/>
        <end position="304"/>
    </location>
</feature>
<evidence type="ECO:0000256" key="5">
    <source>
        <dbReference type="ARBA" id="ARBA00023136"/>
    </source>
</evidence>
<dbReference type="EMBL" id="JAHMHQ010000038">
    <property type="protein sequence ID" value="KAK1622205.1"/>
    <property type="molecule type" value="Genomic_DNA"/>
</dbReference>
<feature type="region of interest" description="Disordered" evidence="6">
    <location>
        <begin position="1"/>
        <end position="31"/>
    </location>
</feature>
<dbReference type="GO" id="GO:0055085">
    <property type="term" value="P:transmembrane transport"/>
    <property type="evidence" value="ECO:0007669"/>
    <property type="project" value="InterPro"/>
</dbReference>
<evidence type="ECO:0000256" key="4">
    <source>
        <dbReference type="ARBA" id="ARBA00022989"/>
    </source>
</evidence>
<evidence type="ECO:0000313" key="10">
    <source>
        <dbReference type="Proteomes" id="UP001243989"/>
    </source>
</evidence>
<dbReference type="GeneID" id="85476509"/>
<organism evidence="9 10">
    <name type="scientific">Colletotrichum phormii</name>
    <dbReference type="NCBI Taxonomy" id="359342"/>
    <lineage>
        <taxon>Eukaryota</taxon>
        <taxon>Fungi</taxon>
        <taxon>Dikarya</taxon>
        <taxon>Ascomycota</taxon>
        <taxon>Pezizomycotina</taxon>
        <taxon>Sordariomycetes</taxon>
        <taxon>Hypocreomycetidae</taxon>
        <taxon>Glomerellales</taxon>
        <taxon>Glomerellaceae</taxon>
        <taxon>Colletotrichum</taxon>
        <taxon>Colletotrichum acutatum species complex</taxon>
    </lineage>
</organism>